<dbReference type="InterPro" id="IPR009057">
    <property type="entry name" value="Homeodomain-like_sf"/>
</dbReference>
<dbReference type="InterPro" id="IPR001647">
    <property type="entry name" value="HTH_TetR"/>
</dbReference>
<dbReference type="PANTHER" id="PTHR30055">
    <property type="entry name" value="HTH-TYPE TRANSCRIPTIONAL REGULATOR RUTR"/>
    <property type="match status" value="1"/>
</dbReference>
<feature type="DNA-binding region" description="H-T-H motif" evidence="2">
    <location>
        <begin position="58"/>
        <end position="77"/>
    </location>
</feature>
<dbReference type="RefSeq" id="WP_197736902.1">
    <property type="nucleotide sequence ID" value="NZ_CAJPTR010000001.1"/>
</dbReference>
<dbReference type="PANTHER" id="PTHR30055:SF226">
    <property type="entry name" value="HTH-TYPE TRANSCRIPTIONAL REGULATOR PKSA"/>
    <property type="match status" value="1"/>
</dbReference>
<reference evidence="4 5" key="1">
    <citation type="submission" date="2019-04" db="EMBL/GenBank/DDBJ databases">
        <authorList>
            <person name="Seth-Smith MB H."/>
            <person name="Seth-Smith H."/>
        </authorList>
    </citation>
    <scope>NUCLEOTIDE SEQUENCE [LARGE SCALE GENOMIC DNA]</scope>
    <source>
        <strain evidence="4">USB-603019</strain>
    </source>
</reference>
<dbReference type="Pfam" id="PF00440">
    <property type="entry name" value="TetR_N"/>
    <property type="match status" value="1"/>
</dbReference>
<protein>
    <submittedName>
        <fullName evidence="4">HTH-type transcriptional regulator MtrR</fullName>
    </submittedName>
</protein>
<dbReference type="GO" id="GO:0000976">
    <property type="term" value="F:transcription cis-regulatory region binding"/>
    <property type="evidence" value="ECO:0007669"/>
    <property type="project" value="TreeGrafter"/>
</dbReference>
<evidence type="ECO:0000313" key="5">
    <source>
        <dbReference type="Proteomes" id="UP000324288"/>
    </source>
</evidence>
<feature type="domain" description="HTH tetR-type" evidence="3">
    <location>
        <begin position="35"/>
        <end position="95"/>
    </location>
</feature>
<evidence type="ECO:0000259" key="3">
    <source>
        <dbReference type="PROSITE" id="PS50977"/>
    </source>
</evidence>
<accession>A0A5E3ZVT9</accession>
<proteinExistence type="predicted"/>
<dbReference type="EMBL" id="LR584267">
    <property type="protein sequence ID" value="VHO00045.1"/>
    <property type="molecule type" value="Genomic_DNA"/>
</dbReference>
<dbReference type="Gene3D" id="1.10.357.10">
    <property type="entry name" value="Tetracycline Repressor, domain 2"/>
    <property type="match status" value="1"/>
</dbReference>
<gene>
    <name evidence="4" type="primary">mtrR</name>
    <name evidence="4" type="ORF">LC603019_00440</name>
</gene>
<dbReference type="PROSITE" id="PS50977">
    <property type="entry name" value="HTH_TETR_2"/>
    <property type="match status" value="1"/>
</dbReference>
<dbReference type="InterPro" id="IPR050109">
    <property type="entry name" value="HTH-type_TetR-like_transc_reg"/>
</dbReference>
<dbReference type="GO" id="GO:0003700">
    <property type="term" value="F:DNA-binding transcription factor activity"/>
    <property type="evidence" value="ECO:0007669"/>
    <property type="project" value="TreeGrafter"/>
</dbReference>
<dbReference type="Proteomes" id="UP000324288">
    <property type="component" value="Chromosome"/>
</dbReference>
<sequence length="218" mass="24330">MGVSVQLTNCLGNTNFNNERWFAIEKVVMVQVLKPEIRDRMLVAAMHVFYDKGFREARMADIAAQAEVSTSLLYSYFKNKSELFDAVIADVPTDFEQIAIAEEQADAADPLGRYLAVTHGYLQVLLTHHRAFVILMDKSQGSIHEGAKSKLISAVEAHIGRSMARCAAENLPALLPHVLANNFVEGLLEVARHFENEAQAMKLLDLIMQCYYEGVNSL</sequence>
<organism evidence="4 5">
    <name type="scientific">Lawsonella clevelandensis</name>
    <dbReference type="NCBI Taxonomy" id="1528099"/>
    <lineage>
        <taxon>Bacteria</taxon>
        <taxon>Bacillati</taxon>
        <taxon>Actinomycetota</taxon>
        <taxon>Actinomycetes</taxon>
        <taxon>Mycobacteriales</taxon>
        <taxon>Lawsonellaceae</taxon>
        <taxon>Lawsonella</taxon>
    </lineage>
</organism>
<dbReference type="GeneID" id="84894428"/>
<dbReference type="AlphaFoldDB" id="A0A5E3ZVT9"/>
<keyword evidence="5" id="KW-1185">Reference proteome</keyword>
<dbReference type="PRINTS" id="PR00455">
    <property type="entry name" value="HTHTETR"/>
</dbReference>
<keyword evidence="1 2" id="KW-0238">DNA-binding</keyword>
<evidence type="ECO:0000313" key="4">
    <source>
        <dbReference type="EMBL" id="VHO00045.1"/>
    </source>
</evidence>
<evidence type="ECO:0000256" key="2">
    <source>
        <dbReference type="PROSITE-ProRule" id="PRU00335"/>
    </source>
</evidence>
<dbReference type="SUPFAM" id="SSF46689">
    <property type="entry name" value="Homeodomain-like"/>
    <property type="match status" value="1"/>
</dbReference>
<name>A0A5E3ZVT9_9ACTN</name>
<evidence type="ECO:0000256" key="1">
    <source>
        <dbReference type="ARBA" id="ARBA00023125"/>
    </source>
</evidence>